<dbReference type="RefSeq" id="WP_036056669.1">
    <property type="nucleotide sequence ID" value="NZ_CADEVY010000002.1"/>
</dbReference>
<reference evidence="2 3" key="1">
    <citation type="submission" date="2014-04" db="EMBL/GenBank/DDBJ databases">
        <authorList>
            <person name="Bishop-Lilly K.A."/>
            <person name="Broomall S.M."/>
            <person name="Chain P.S."/>
            <person name="Chertkov O."/>
            <person name="Coyne S.R."/>
            <person name="Daligault H.E."/>
            <person name="Davenport K.W."/>
            <person name="Erkkila T."/>
            <person name="Frey K.G."/>
            <person name="Gibbons H.S."/>
            <person name="Gu W."/>
            <person name="Jaissle J."/>
            <person name="Johnson S.L."/>
            <person name="Koroleva G.I."/>
            <person name="Ladner J.T."/>
            <person name="Lo C.-C."/>
            <person name="Minogue T.D."/>
            <person name="Munk C."/>
            <person name="Palacios G.F."/>
            <person name="Redden C.L."/>
            <person name="Rosenzweig C.N."/>
            <person name="Scholz M.B."/>
            <person name="Teshima H."/>
            <person name="Xu Y."/>
        </authorList>
    </citation>
    <scope>NUCLEOTIDE SEQUENCE [LARGE SCALE GENOMIC DNA]</scope>
    <source>
        <strain evidence="3">gladioli</strain>
    </source>
</reference>
<evidence type="ECO:0000313" key="2">
    <source>
        <dbReference type="EMBL" id="KGC13670.1"/>
    </source>
</evidence>
<dbReference type="KEGG" id="bgo:BM43_4821"/>
<evidence type="ECO:0000313" key="3">
    <source>
        <dbReference type="Proteomes" id="UP000029590"/>
    </source>
</evidence>
<gene>
    <name evidence="2" type="ORF">DM48_2945</name>
</gene>
<organism evidence="2 3">
    <name type="scientific">Burkholderia gladioli</name>
    <name type="common">Pseudomonas marginata</name>
    <name type="synonym">Phytomonas marginata</name>
    <dbReference type="NCBI Taxonomy" id="28095"/>
    <lineage>
        <taxon>Bacteria</taxon>
        <taxon>Pseudomonadati</taxon>
        <taxon>Pseudomonadota</taxon>
        <taxon>Betaproteobacteria</taxon>
        <taxon>Burkholderiales</taxon>
        <taxon>Burkholderiaceae</taxon>
        <taxon>Burkholderia</taxon>
    </lineage>
</organism>
<evidence type="ECO:0000256" key="1">
    <source>
        <dbReference type="SAM" id="MobiDB-lite"/>
    </source>
</evidence>
<proteinExistence type="predicted"/>
<sequence>MATSSNDADASPDPYNPADKAESTTMKFDRESGNGDRYYERPVEVDSSADADRLIGTDDNHYRLVEKQDYFYRAMHRDEYDAWQTVFKQGTPELRAKKYLELKALQIEGHQGWASHRKYSEEYLSEKNGYTHLIEVHAPGFVTDMRSVGFKSGKAESGDLSWGLGLSSSNSFGPDKAANKALSKAYDDAKTKGLLLPTGGKKAPASKDMAKLLAPYFFCKDMENMKTVNLRSTQDKPNAATLKDPAASGGGKKKK</sequence>
<name>A0AAW3F1I9_BURGA</name>
<dbReference type="EMBL" id="JPGG01000016">
    <property type="protein sequence ID" value="KGC13670.1"/>
    <property type="molecule type" value="Genomic_DNA"/>
</dbReference>
<dbReference type="AlphaFoldDB" id="A0AAW3F1I9"/>
<dbReference type="GeneID" id="66461070"/>
<protein>
    <submittedName>
        <fullName evidence="2">Uncharacterized protein</fullName>
    </submittedName>
</protein>
<feature type="region of interest" description="Disordered" evidence="1">
    <location>
        <begin position="229"/>
        <end position="255"/>
    </location>
</feature>
<accession>A0AAW3F1I9</accession>
<feature type="region of interest" description="Disordered" evidence="1">
    <location>
        <begin position="1"/>
        <end position="40"/>
    </location>
</feature>
<feature type="compositionally biased region" description="Basic and acidic residues" evidence="1">
    <location>
        <begin position="19"/>
        <end position="40"/>
    </location>
</feature>
<comment type="caution">
    <text evidence="2">The sequence shown here is derived from an EMBL/GenBank/DDBJ whole genome shotgun (WGS) entry which is preliminary data.</text>
</comment>
<dbReference type="Proteomes" id="UP000029590">
    <property type="component" value="Unassembled WGS sequence"/>
</dbReference>